<sequence>MRHTEFWTRMDEALGAGYSRAWARQFVMGDLGGRTAQEALDDGISPKEVWAAVWKALELPARER</sequence>
<evidence type="ECO:0000313" key="1">
    <source>
        <dbReference type="EMBL" id="TQL68088.1"/>
    </source>
</evidence>
<dbReference type="AlphaFoldDB" id="A0A543A690"/>
<reference evidence="1 2" key="1">
    <citation type="submission" date="2019-06" db="EMBL/GenBank/DDBJ databases">
        <title>Sequencing the genomes of 1000 actinobacteria strains.</title>
        <authorList>
            <person name="Klenk H.-P."/>
        </authorList>
    </citation>
    <scope>NUCLEOTIDE SEQUENCE [LARGE SCALE GENOMIC DNA]</scope>
    <source>
        <strain evidence="1 2">DSM 25218</strain>
    </source>
</reference>
<organism evidence="1 2">
    <name type="scientific">Nocardioides albertanoniae</name>
    <dbReference type="NCBI Taxonomy" id="1175486"/>
    <lineage>
        <taxon>Bacteria</taxon>
        <taxon>Bacillati</taxon>
        <taxon>Actinomycetota</taxon>
        <taxon>Actinomycetes</taxon>
        <taxon>Propionibacteriales</taxon>
        <taxon>Nocardioidaceae</taxon>
        <taxon>Nocardioides</taxon>
    </lineage>
</organism>
<dbReference type="Proteomes" id="UP000320209">
    <property type="component" value="Unassembled WGS sequence"/>
</dbReference>
<name>A0A543A690_9ACTN</name>
<keyword evidence="2" id="KW-1185">Reference proteome</keyword>
<dbReference type="InterPro" id="IPR021408">
    <property type="entry name" value="DUF3046"/>
</dbReference>
<evidence type="ECO:0000313" key="2">
    <source>
        <dbReference type="Proteomes" id="UP000320209"/>
    </source>
</evidence>
<dbReference type="EMBL" id="VFOV01000001">
    <property type="protein sequence ID" value="TQL68088.1"/>
    <property type="molecule type" value="Genomic_DNA"/>
</dbReference>
<accession>A0A543A690</accession>
<comment type="caution">
    <text evidence="1">The sequence shown here is derived from an EMBL/GenBank/DDBJ whole genome shotgun (WGS) entry which is preliminary data.</text>
</comment>
<gene>
    <name evidence="1" type="ORF">FB381_1977</name>
</gene>
<dbReference type="Pfam" id="PF11248">
    <property type="entry name" value="DUF3046"/>
    <property type="match status" value="1"/>
</dbReference>
<protein>
    <submittedName>
        <fullName evidence="1">DUF3046 family protein</fullName>
    </submittedName>
</protein>
<proteinExistence type="predicted"/>
<dbReference type="OrthoDB" id="3215033at2"/>
<dbReference type="RefSeq" id="WP_141780120.1">
    <property type="nucleotide sequence ID" value="NZ_VFOV01000001.1"/>
</dbReference>